<evidence type="ECO:0000313" key="3">
    <source>
        <dbReference type="Proteomes" id="UP001172911"/>
    </source>
</evidence>
<proteinExistence type="predicted"/>
<sequence length="143" mass="15819">MPNIIPLPHIFLILTAAFLAAGITWFFNSLVINKLGDRGISFVTPAIEEIAKTGVAIGLGAAIVWTHLAFGLVEAVVEIRRRGIRGLSAGWAALAGHSLFGLIASWVYMRRGFLWAVLITYLIHAAWNWGIIYYSNRNRSRLD</sequence>
<keyword evidence="1" id="KW-1133">Transmembrane helix</keyword>
<dbReference type="AlphaFoldDB" id="A0AAW7ZFE9"/>
<dbReference type="RefSeq" id="WP_304543624.1">
    <property type="nucleotide sequence ID" value="NZ_JARPTC010000019.1"/>
</dbReference>
<feature type="transmembrane region" description="Helical" evidence="1">
    <location>
        <begin position="114"/>
        <end position="134"/>
    </location>
</feature>
<comment type="caution">
    <text evidence="2">The sequence shown here is derived from an EMBL/GenBank/DDBJ whole genome shotgun (WGS) entry which is preliminary data.</text>
</comment>
<keyword evidence="1" id="KW-0472">Membrane</keyword>
<name>A0AAW7ZFE9_9FIRM</name>
<dbReference type="Proteomes" id="UP001172911">
    <property type="component" value="Unassembled WGS sequence"/>
</dbReference>
<keyword evidence="3" id="KW-1185">Reference proteome</keyword>
<evidence type="ECO:0000256" key="1">
    <source>
        <dbReference type="SAM" id="Phobius"/>
    </source>
</evidence>
<evidence type="ECO:0008006" key="4">
    <source>
        <dbReference type="Google" id="ProtNLM"/>
    </source>
</evidence>
<reference evidence="2" key="2">
    <citation type="submission" date="2023-03" db="EMBL/GenBank/DDBJ databases">
        <authorList>
            <person name="Zhang Z."/>
        </authorList>
    </citation>
    <scope>NUCLEOTIDE SEQUENCE</scope>
    <source>
        <strain evidence="2">DSA</strain>
    </source>
</reference>
<accession>A0AAW7ZFE9</accession>
<feature type="transmembrane region" description="Helical" evidence="1">
    <location>
        <begin position="89"/>
        <end position="108"/>
    </location>
</feature>
<evidence type="ECO:0000313" key="2">
    <source>
        <dbReference type="EMBL" id="MDO7788049.1"/>
    </source>
</evidence>
<organism evidence="2 3">
    <name type="scientific">Desulforamulus aquiferis</name>
    <dbReference type="NCBI Taxonomy" id="1397668"/>
    <lineage>
        <taxon>Bacteria</taxon>
        <taxon>Bacillati</taxon>
        <taxon>Bacillota</taxon>
        <taxon>Clostridia</taxon>
        <taxon>Eubacteriales</taxon>
        <taxon>Peptococcaceae</taxon>
        <taxon>Desulforamulus</taxon>
    </lineage>
</organism>
<feature type="transmembrane region" description="Helical" evidence="1">
    <location>
        <begin position="7"/>
        <end position="27"/>
    </location>
</feature>
<reference evidence="2" key="1">
    <citation type="journal article" date="2023" name="J. Hazard. Mater.">
        <title>Anaerobic biodegradation of pyrene and benzo[a]pyrene by a new sulfate-reducing Desulforamulus aquiferis strain DSA.</title>
        <authorList>
            <person name="Zhang Z."/>
            <person name="Sun J."/>
            <person name="Gong X."/>
            <person name="Wang C."/>
            <person name="Wang H."/>
        </authorList>
    </citation>
    <scope>NUCLEOTIDE SEQUENCE</scope>
    <source>
        <strain evidence="2">DSA</strain>
    </source>
</reference>
<protein>
    <recommendedName>
        <fullName evidence="4">PrsW family intramembrane metalloprotease</fullName>
    </recommendedName>
</protein>
<dbReference type="EMBL" id="JARPTC010000019">
    <property type="protein sequence ID" value="MDO7788049.1"/>
    <property type="molecule type" value="Genomic_DNA"/>
</dbReference>
<keyword evidence="1" id="KW-0812">Transmembrane</keyword>
<gene>
    <name evidence="2" type="ORF">P6N53_12525</name>
</gene>